<evidence type="ECO:0000313" key="4">
    <source>
        <dbReference type="Proteomes" id="UP000623129"/>
    </source>
</evidence>
<dbReference type="GO" id="GO:0016788">
    <property type="term" value="F:hydrolase activity, acting on ester bonds"/>
    <property type="evidence" value="ECO:0007669"/>
    <property type="project" value="InterPro"/>
</dbReference>
<dbReference type="InterPro" id="IPR001087">
    <property type="entry name" value="GDSL"/>
</dbReference>
<dbReference type="Proteomes" id="UP000623129">
    <property type="component" value="Unassembled WGS sequence"/>
</dbReference>
<comment type="similarity">
    <text evidence="1">Belongs to the 'GDSL' lipolytic enzyme family.</text>
</comment>
<evidence type="ECO:0000256" key="1">
    <source>
        <dbReference type="ARBA" id="ARBA00008668"/>
    </source>
</evidence>
<name>A0A833V975_9POAL</name>
<proteinExistence type="inferred from homology"/>
<dbReference type="CDD" id="cd01837">
    <property type="entry name" value="SGNH_plant_lipase_like"/>
    <property type="match status" value="2"/>
</dbReference>
<evidence type="ECO:0000256" key="2">
    <source>
        <dbReference type="SAM" id="SignalP"/>
    </source>
</evidence>
<keyword evidence="2" id="KW-0732">Signal</keyword>
<dbReference type="InterPro" id="IPR036514">
    <property type="entry name" value="SGNH_hydro_sf"/>
</dbReference>
<dbReference type="AlphaFoldDB" id="A0A833V975"/>
<comment type="caution">
    <text evidence="3">The sequence shown here is derived from an EMBL/GenBank/DDBJ whole genome shotgun (WGS) entry which is preliminary data.</text>
</comment>
<dbReference type="Pfam" id="PF00657">
    <property type="entry name" value="Lipase_GDSL"/>
    <property type="match status" value="2"/>
</dbReference>
<sequence length="690" mass="77164">MMQISLLQWLLFIHVLIIYMTLPSIAKVPAIIVFGDSTADTGNNNYIQTIAKSNFKPYGRDLQGGNATGRFSNGRLAVDFISEAFGLPNLVPAYLDPSYDMKEFSTAVCFASAATGYDNATSDVFSVIPLWKEQDYFKEYQTKLKDFQGETLAQETLTQALYLISIGTNDFIENYYTVPRGRSREYNIPEYEDFILGIAKQFLTSLYHLGARKIALTGLPPMGCLPLERSKKIFSMGSCNDEYNTVASDFNVKLKGMMDAMTIKLLITEICLGFEDVAVGCCGTGVLEMSYLCNSRNLLTCSNADKYAFWDSIHPTEKMYKIIADKMMNTTLSVMMQLSLLQWLLFIHILIIYMTLPSSAKVPAIIVFGDSTADTGNNNYIQTIAKSNFKPYGRDLQGGNATGRFSNGRLAVDFISEAFGLPNLVPAYLDPSYDIKEFSTAVCFASAATGYDNATSDLFALQSVIPLWKELDYFKEYQTKLEAFQGETRAQETITQALYIVSIGTNDFIENYYTVPRGRSTEYTIPEYEDFILGISKQFLTSLYHLGARKINLIGLPPMGCLPLERSKKLFSIGECNDEYNAVASDFNVKLKKMMDVLHRDLVNATLVYGDIYGVLMDVIQNPGFYGFEDVAVGCCGTGVLEMSYLCNSRNLLTCSDAGKYAFWDSIHPTEKLNKIIADKMMNTTLYVFL</sequence>
<dbReference type="InterPro" id="IPR050592">
    <property type="entry name" value="GDSL_lipolytic_enzyme"/>
</dbReference>
<dbReference type="PANTHER" id="PTHR45642:SF151">
    <property type="entry name" value="OS04G0547800 PROTEIN"/>
    <property type="match status" value="1"/>
</dbReference>
<keyword evidence="4" id="KW-1185">Reference proteome</keyword>
<dbReference type="PANTHER" id="PTHR45642">
    <property type="entry name" value="GDSL ESTERASE/LIPASE EXL3"/>
    <property type="match status" value="1"/>
</dbReference>
<evidence type="ECO:0008006" key="5">
    <source>
        <dbReference type="Google" id="ProtNLM"/>
    </source>
</evidence>
<dbReference type="OrthoDB" id="1600564at2759"/>
<protein>
    <recommendedName>
        <fullName evidence="5">GDSL esterase/lipase</fullName>
    </recommendedName>
</protein>
<dbReference type="EMBL" id="SWLB01000014">
    <property type="protein sequence ID" value="KAF3329502.1"/>
    <property type="molecule type" value="Genomic_DNA"/>
</dbReference>
<dbReference type="FunFam" id="3.40.50.1110:FF:000003">
    <property type="entry name" value="GDSL esterase/lipase APG"/>
    <property type="match status" value="2"/>
</dbReference>
<dbReference type="Gene3D" id="3.40.50.1110">
    <property type="entry name" value="SGNH hydrolase"/>
    <property type="match status" value="2"/>
</dbReference>
<organism evidence="3 4">
    <name type="scientific">Carex littledalei</name>
    <dbReference type="NCBI Taxonomy" id="544730"/>
    <lineage>
        <taxon>Eukaryota</taxon>
        <taxon>Viridiplantae</taxon>
        <taxon>Streptophyta</taxon>
        <taxon>Embryophyta</taxon>
        <taxon>Tracheophyta</taxon>
        <taxon>Spermatophyta</taxon>
        <taxon>Magnoliopsida</taxon>
        <taxon>Liliopsida</taxon>
        <taxon>Poales</taxon>
        <taxon>Cyperaceae</taxon>
        <taxon>Cyperoideae</taxon>
        <taxon>Cariceae</taxon>
        <taxon>Carex</taxon>
        <taxon>Carex subgen. Euthyceras</taxon>
    </lineage>
</organism>
<reference evidence="3" key="1">
    <citation type="submission" date="2020-01" db="EMBL/GenBank/DDBJ databases">
        <title>Genome sequence of Kobresia littledalei, the first chromosome-level genome in the family Cyperaceae.</title>
        <authorList>
            <person name="Qu G."/>
        </authorList>
    </citation>
    <scope>NUCLEOTIDE SEQUENCE</scope>
    <source>
        <strain evidence="3">C.B.Clarke</strain>
        <tissue evidence="3">Leaf</tissue>
    </source>
</reference>
<dbReference type="SUPFAM" id="SSF52266">
    <property type="entry name" value="SGNH hydrolase"/>
    <property type="match status" value="2"/>
</dbReference>
<dbReference type="InterPro" id="IPR035669">
    <property type="entry name" value="SGNH_plant_lipase-like"/>
</dbReference>
<accession>A0A833V975</accession>
<evidence type="ECO:0000313" key="3">
    <source>
        <dbReference type="EMBL" id="KAF3329502.1"/>
    </source>
</evidence>
<gene>
    <name evidence="3" type="ORF">FCM35_KLT04833</name>
</gene>
<feature type="signal peptide" evidence="2">
    <location>
        <begin position="1"/>
        <end position="26"/>
    </location>
</feature>
<feature type="chain" id="PRO_5032903844" description="GDSL esterase/lipase" evidence="2">
    <location>
        <begin position="27"/>
        <end position="690"/>
    </location>
</feature>